<dbReference type="PANTHER" id="PTHR37250:SF1">
    <property type="entry name" value="OS05G0496000 PROTEIN"/>
    <property type="match status" value="1"/>
</dbReference>
<reference evidence="1 2" key="1">
    <citation type="journal article" date="2019" name="Nat. Plants">
        <title>Stout camphor tree genome fills gaps in understanding of flowering plant genome evolution.</title>
        <authorList>
            <person name="Chaw S.M."/>
            <person name="Liu Y.C."/>
            <person name="Wu Y.W."/>
            <person name="Wang H.Y."/>
            <person name="Lin C.I."/>
            <person name="Wu C.S."/>
            <person name="Ke H.M."/>
            <person name="Chang L.Y."/>
            <person name="Hsu C.Y."/>
            <person name="Yang H.T."/>
            <person name="Sudianto E."/>
            <person name="Hsu M.H."/>
            <person name="Wu K.P."/>
            <person name="Wang L.N."/>
            <person name="Leebens-Mack J.H."/>
            <person name="Tsai I.J."/>
        </authorList>
    </citation>
    <scope>NUCLEOTIDE SEQUENCE [LARGE SCALE GENOMIC DNA]</scope>
    <source>
        <strain evidence="2">cv. Chaw 1501</strain>
        <tissue evidence="1">Young leaves</tissue>
    </source>
</reference>
<evidence type="ECO:0000313" key="2">
    <source>
        <dbReference type="Proteomes" id="UP000283530"/>
    </source>
</evidence>
<dbReference type="PANTHER" id="PTHR37250">
    <property type="entry name" value="OS05G0496000 PROTEIN"/>
    <property type="match status" value="1"/>
</dbReference>
<gene>
    <name evidence="1" type="ORF">CKAN_00451400</name>
</gene>
<comment type="caution">
    <text evidence="1">The sequence shown here is derived from an EMBL/GenBank/DDBJ whole genome shotgun (WGS) entry which is preliminary data.</text>
</comment>
<accession>A0A443NC36</accession>
<name>A0A443NC36_9MAGN</name>
<dbReference type="OrthoDB" id="2012753at2759"/>
<protein>
    <submittedName>
        <fullName evidence="1">Uncharacterized protein</fullName>
    </submittedName>
</protein>
<dbReference type="EMBL" id="QPKB01000002">
    <property type="protein sequence ID" value="RWR76100.1"/>
    <property type="molecule type" value="Genomic_DNA"/>
</dbReference>
<keyword evidence="2" id="KW-1185">Reference proteome</keyword>
<dbReference type="Proteomes" id="UP000283530">
    <property type="component" value="Unassembled WGS sequence"/>
</dbReference>
<proteinExistence type="predicted"/>
<sequence length="257" mass="28246">MSKKLQDVMQTIVHSYVPSLSASESPSPAQHILHEKRNTRIVINQLTEFRLAANLERSEHFAMKCDQRKMSPILETGVLFQPLAWGSIACEARPKPEFEIDKKVGSMRDEAAEADNPIVEDINNMPSQDSDALKINVNMVSSIEKGDSTKDGDYESKIAGEVNMEAALTTDDIIRAGGFGATDDISSFLPVAVDSTDFESSLRDARDFEEPQGEISRPEGGPYTAVVVSNGWLLLIVLPPSCKVFHDVWLGGMAFVM</sequence>
<dbReference type="AlphaFoldDB" id="A0A443NC36"/>
<evidence type="ECO:0000313" key="1">
    <source>
        <dbReference type="EMBL" id="RWR76100.1"/>
    </source>
</evidence>
<organism evidence="1 2">
    <name type="scientific">Cinnamomum micranthum f. kanehirae</name>
    <dbReference type="NCBI Taxonomy" id="337451"/>
    <lineage>
        <taxon>Eukaryota</taxon>
        <taxon>Viridiplantae</taxon>
        <taxon>Streptophyta</taxon>
        <taxon>Embryophyta</taxon>
        <taxon>Tracheophyta</taxon>
        <taxon>Spermatophyta</taxon>
        <taxon>Magnoliopsida</taxon>
        <taxon>Magnoliidae</taxon>
        <taxon>Laurales</taxon>
        <taxon>Lauraceae</taxon>
        <taxon>Cinnamomum</taxon>
    </lineage>
</organism>